<evidence type="ECO:0000256" key="3">
    <source>
        <dbReference type="ARBA" id="ARBA00022576"/>
    </source>
</evidence>
<dbReference type="GO" id="GO:0008483">
    <property type="term" value="F:transaminase activity"/>
    <property type="evidence" value="ECO:0007669"/>
    <property type="project" value="UniProtKB-KW"/>
</dbReference>
<keyword evidence="8" id="KW-1185">Reference proteome</keyword>
<dbReference type="Gene3D" id="3.90.1150.100">
    <property type="match status" value="2"/>
</dbReference>
<comment type="caution">
    <text evidence="7">The sequence shown here is derived from an EMBL/GenBank/DDBJ whole genome shotgun (WGS) entry which is preliminary data.</text>
</comment>
<keyword evidence="4 7" id="KW-0808">Transferase</keyword>
<keyword evidence="3 7" id="KW-0032">Aminotransferase</keyword>
<sequence>MSHVPYADTPIHAETVFNAIHEAGIPSMAKAGIRELVSLVNKIEQRTGDHYIRMEMGVPGLPAPEIGIAAEAQALQSGVGSKYPMIEGVPSLKQEISRFCKQFLNLEVSPETCFPTVGAAQGALAMFLVGNRIREQGGTLFIDPGFPNQKRQLAMINQKWGSFDVYNYRGEALRDALEEHLSTGQYTTLLYSNPNNPAWICFDHQELQIIAEVTKKYDVIVIEDLAYFGMDYRSDYSIPGQAPYQPSIAHYTDQYALLISSSKVFSYAGQRIGSMVISEALFKRSFPTLKATLGNEQFGKAMVFGALHGLSSGVTHSTQYGLAAMLKAANDGTLPFLNMTQVYEARAAKMKQLFVEHGFKIVYDNDNGEPLSDGFYFTFAYPDMSGDELLTALLYHGISAISLANTGSEQIHGARACVSQVRDEQLADLEYRLAAFEKRFPR</sequence>
<evidence type="ECO:0000256" key="5">
    <source>
        <dbReference type="ARBA" id="ARBA00022898"/>
    </source>
</evidence>
<evidence type="ECO:0000313" key="8">
    <source>
        <dbReference type="Proteomes" id="UP000295729"/>
    </source>
</evidence>
<dbReference type="RefSeq" id="WP_133561953.1">
    <property type="nucleotide sequence ID" value="NZ_SNZA01000003.1"/>
</dbReference>
<dbReference type="InterPro" id="IPR004839">
    <property type="entry name" value="Aminotransferase_I/II_large"/>
</dbReference>
<dbReference type="Pfam" id="PF00155">
    <property type="entry name" value="Aminotran_1_2"/>
    <property type="match status" value="1"/>
</dbReference>
<gene>
    <name evidence="7" type="ORF">C8D85_1857</name>
</gene>
<dbReference type="AlphaFoldDB" id="A0A4R6X6P4"/>
<dbReference type="PANTHER" id="PTHR46383">
    <property type="entry name" value="ASPARTATE AMINOTRANSFERASE"/>
    <property type="match status" value="1"/>
</dbReference>
<dbReference type="EMBL" id="SNZA01000003">
    <property type="protein sequence ID" value="TDR12984.1"/>
    <property type="molecule type" value="Genomic_DNA"/>
</dbReference>
<reference evidence="7 8" key="1">
    <citation type="submission" date="2019-03" db="EMBL/GenBank/DDBJ databases">
        <title>Genomic Encyclopedia of Type Strains, Phase IV (KMG-IV): sequencing the most valuable type-strain genomes for metagenomic binning, comparative biology and taxonomic classification.</title>
        <authorList>
            <person name="Goeker M."/>
        </authorList>
    </citation>
    <scope>NUCLEOTIDE SEQUENCE [LARGE SCALE GENOMIC DNA]</scope>
    <source>
        <strain evidence="7 8">DSM 5604</strain>
    </source>
</reference>
<evidence type="ECO:0000256" key="4">
    <source>
        <dbReference type="ARBA" id="ARBA00022679"/>
    </source>
</evidence>
<dbReference type="GO" id="GO:0030170">
    <property type="term" value="F:pyridoxal phosphate binding"/>
    <property type="evidence" value="ECO:0007669"/>
    <property type="project" value="InterPro"/>
</dbReference>
<evidence type="ECO:0000259" key="6">
    <source>
        <dbReference type="Pfam" id="PF00155"/>
    </source>
</evidence>
<protein>
    <submittedName>
        <fullName evidence="7">Aspartate/methionine/tyrosine aminotransferase</fullName>
    </submittedName>
</protein>
<comment type="similarity">
    <text evidence="2">Belongs to the class-I pyridoxal-phosphate-dependent aminotransferase family.</text>
</comment>
<dbReference type="OrthoDB" id="9803354at2"/>
<comment type="cofactor">
    <cofactor evidence="1">
        <name>pyridoxal 5'-phosphate</name>
        <dbReference type="ChEBI" id="CHEBI:597326"/>
    </cofactor>
</comment>
<evidence type="ECO:0000256" key="2">
    <source>
        <dbReference type="ARBA" id="ARBA00007441"/>
    </source>
</evidence>
<keyword evidence="5" id="KW-0663">Pyridoxal phosphate</keyword>
<accession>A0A4R6X6P4</accession>
<dbReference type="PANTHER" id="PTHR46383:SF1">
    <property type="entry name" value="ASPARTATE AMINOTRANSFERASE"/>
    <property type="match status" value="1"/>
</dbReference>
<proteinExistence type="inferred from homology"/>
<dbReference type="Gene3D" id="3.40.640.10">
    <property type="entry name" value="Type I PLP-dependent aspartate aminotransferase-like (Major domain)"/>
    <property type="match status" value="1"/>
</dbReference>
<evidence type="ECO:0000256" key="1">
    <source>
        <dbReference type="ARBA" id="ARBA00001933"/>
    </source>
</evidence>
<dbReference type="SUPFAM" id="SSF53383">
    <property type="entry name" value="PLP-dependent transferases"/>
    <property type="match status" value="1"/>
</dbReference>
<evidence type="ECO:0000313" key="7">
    <source>
        <dbReference type="EMBL" id="TDR12984.1"/>
    </source>
</evidence>
<dbReference type="CDD" id="cd00609">
    <property type="entry name" value="AAT_like"/>
    <property type="match status" value="1"/>
</dbReference>
<name>A0A4R6X6P4_9GAMM</name>
<dbReference type="Proteomes" id="UP000295729">
    <property type="component" value="Unassembled WGS sequence"/>
</dbReference>
<dbReference type="InterPro" id="IPR015424">
    <property type="entry name" value="PyrdxlP-dep_Trfase"/>
</dbReference>
<dbReference type="InterPro" id="IPR050596">
    <property type="entry name" value="AspAT/PAT-like"/>
</dbReference>
<dbReference type="GO" id="GO:0006520">
    <property type="term" value="P:amino acid metabolic process"/>
    <property type="evidence" value="ECO:0007669"/>
    <property type="project" value="InterPro"/>
</dbReference>
<feature type="domain" description="Aminotransferase class I/classII large" evidence="6">
    <location>
        <begin position="68"/>
        <end position="365"/>
    </location>
</feature>
<organism evidence="7 8">
    <name type="scientific">Marinomonas communis</name>
    <dbReference type="NCBI Taxonomy" id="28254"/>
    <lineage>
        <taxon>Bacteria</taxon>
        <taxon>Pseudomonadati</taxon>
        <taxon>Pseudomonadota</taxon>
        <taxon>Gammaproteobacteria</taxon>
        <taxon>Oceanospirillales</taxon>
        <taxon>Oceanospirillaceae</taxon>
        <taxon>Marinomonas</taxon>
    </lineage>
</organism>
<dbReference type="InterPro" id="IPR015421">
    <property type="entry name" value="PyrdxlP-dep_Trfase_major"/>
</dbReference>